<dbReference type="PROSITE" id="PS51276">
    <property type="entry name" value="PEPTIDASE_C56_PFPI"/>
    <property type="match status" value="1"/>
</dbReference>
<evidence type="ECO:0000313" key="3">
    <source>
        <dbReference type="EMBL" id="TMI93639.1"/>
    </source>
</evidence>
<reference evidence="3 4" key="1">
    <citation type="journal article" date="2019" name="Nat. Microbiol.">
        <title>Mediterranean grassland soil C-N compound turnover is dependent on rainfall and depth, and is mediated by genomically divergent microorganisms.</title>
        <authorList>
            <person name="Diamond S."/>
            <person name="Andeer P.F."/>
            <person name="Li Z."/>
            <person name="Crits-Christoph A."/>
            <person name="Burstein D."/>
            <person name="Anantharaman K."/>
            <person name="Lane K.R."/>
            <person name="Thomas B.C."/>
            <person name="Pan C."/>
            <person name="Northen T.R."/>
            <person name="Banfield J.F."/>
        </authorList>
    </citation>
    <scope>NUCLEOTIDE SEQUENCE [LARGE SCALE GENOMIC DNA]</scope>
    <source>
        <strain evidence="3">NP_3</strain>
    </source>
</reference>
<dbReference type="InterPro" id="IPR002818">
    <property type="entry name" value="DJ-1/PfpI"/>
</dbReference>
<keyword evidence="3" id="KW-0315">Glutamine amidotransferase</keyword>
<dbReference type="AlphaFoldDB" id="A0A537KCY6"/>
<feature type="domain" description="DJ-1/PfpI" evidence="2">
    <location>
        <begin position="6"/>
        <end position="169"/>
    </location>
</feature>
<evidence type="ECO:0000259" key="2">
    <source>
        <dbReference type="Pfam" id="PF01965"/>
    </source>
</evidence>
<dbReference type="PANTHER" id="PTHR42733:SF13">
    <property type="entry name" value="DJ-1_PFPI DOMAIN-CONTAINING PROTEIN"/>
    <property type="match status" value="1"/>
</dbReference>
<gene>
    <name evidence="3" type="ORF">E6H00_00895</name>
</gene>
<evidence type="ECO:0000313" key="4">
    <source>
        <dbReference type="Proteomes" id="UP000318509"/>
    </source>
</evidence>
<dbReference type="GO" id="GO:0016740">
    <property type="term" value="F:transferase activity"/>
    <property type="evidence" value="ECO:0007669"/>
    <property type="project" value="UniProtKB-KW"/>
</dbReference>
<protein>
    <submittedName>
        <fullName evidence="3">Type 1 glutamine amidotransferase</fullName>
    </submittedName>
</protein>
<proteinExistence type="inferred from homology"/>
<dbReference type="InterPro" id="IPR029062">
    <property type="entry name" value="Class_I_gatase-like"/>
</dbReference>
<organism evidence="3 4">
    <name type="scientific">Candidatus Segetimicrobium genomatis</name>
    <dbReference type="NCBI Taxonomy" id="2569760"/>
    <lineage>
        <taxon>Bacteria</taxon>
        <taxon>Bacillati</taxon>
        <taxon>Candidatus Sysuimicrobiota</taxon>
        <taxon>Candidatus Sysuimicrobiia</taxon>
        <taxon>Candidatus Sysuimicrobiales</taxon>
        <taxon>Candidatus Segetimicrobiaceae</taxon>
        <taxon>Candidatus Segetimicrobium</taxon>
    </lineage>
</organism>
<dbReference type="SUPFAM" id="SSF52317">
    <property type="entry name" value="Class I glutamine amidotransferase-like"/>
    <property type="match status" value="1"/>
</dbReference>
<comment type="caution">
    <text evidence="3">The sequence shown here is derived from an EMBL/GenBank/DDBJ whole genome shotgun (WGS) entry which is preliminary data.</text>
</comment>
<accession>A0A537KCY6</accession>
<dbReference type="Pfam" id="PF01965">
    <property type="entry name" value="DJ-1_PfpI"/>
    <property type="match status" value="1"/>
</dbReference>
<evidence type="ECO:0000256" key="1">
    <source>
        <dbReference type="ARBA" id="ARBA00008542"/>
    </source>
</evidence>
<dbReference type="EMBL" id="VBAK01000019">
    <property type="protein sequence ID" value="TMI93639.1"/>
    <property type="molecule type" value="Genomic_DNA"/>
</dbReference>
<dbReference type="InterPro" id="IPR006286">
    <property type="entry name" value="C56_PfpI-like"/>
</dbReference>
<sequence>MELTGKRVAVLAEDHYENLELWYPVLRLREAGAQVTIVGPKAGESYKSKEGYPAKADLSMDDARAADFDAVIVPGGYAPDRMRRHQAMLTLVREAFQSGKVVAAICHAGWVPISAGIVKGKTMTCVSAIKDDVINAGAKYVDREVVVDGNLISSRTPPDLPAFCREIVKALSGAKVAARA</sequence>
<dbReference type="Gene3D" id="3.40.50.880">
    <property type="match status" value="1"/>
</dbReference>
<comment type="similarity">
    <text evidence="1">Belongs to the peptidase C56 family.</text>
</comment>
<dbReference type="PANTHER" id="PTHR42733">
    <property type="entry name" value="DJ-1 PROTEIN"/>
    <property type="match status" value="1"/>
</dbReference>
<keyword evidence="3" id="KW-0808">Transferase</keyword>
<dbReference type="NCBIfam" id="TIGR01382">
    <property type="entry name" value="PfpI"/>
    <property type="match status" value="1"/>
</dbReference>
<name>A0A537KCY6_9BACT</name>
<dbReference type="Proteomes" id="UP000318509">
    <property type="component" value="Unassembled WGS sequence"/>
</dbReference>
<dbReference type="CDD" id="cd03134">
    <property type="entry name" value="GATase1_PfpI_like"/>
    <property type="match status" value="1"/>
</dbReference>